<proteinExistence type="predicted"/>
<accession>A0A318JUM9</accession>
<dbReference type="Proteomes" id="UP000247569">
    <property type="component" value="Unassembled WGS sequence"/>
</dbReference>
<gene>
    <name evidence="1" type="ORF">DFR70_12077</name>
</gene>
<keyword evidence="2" id="KW-1185">Reference proteome</keyword>
<evidence type="ECO:0000313" key="2">
    <source>
        <dbReference type="Proteomes" id="UP000247569"/>
    </source>
</evidence>
<protein>
    <submittedName>
        <fullName evidence="1">Uncharacterized protein</fullName>
    </submittedName>
</protein>
<reference evidence="1 2" key="1">
    <citation type="submission" date="2018-05" db="EMBL/GenBank/DDBJ databases">
        <title>Genomic Encyclopedia of Type Strains, Phase IV (KMG-IV): sequencing the most valuable type-strain genomes for metagenomic binning, comparative biology and taxonomic classification.</title>
        <authorList>
            <person name="Goeker M."/>
        </authorList>
    </citation>
    <scope>NUCLEOTIDE SEQUENCE [LARGE SCALE GENOMIC DNA]</scope>
    <source>
        <strain evidence="1 2">DSM 44704</strain>
    </source>
</reference>
<organism evidence="1 2">
    <name type="scientific">Nocardia tenerifensis</name>
    <dbReference type="NCBI Taxonomy" id="228006"/>
    <lineage>
        <taxon>Bacteria</taxon>
        <taxon>Bacillati</taxon>
        <taxon>Actinomycetota</taxon>
        <taxon>Actinomycetes</taxon>
        <taxon>Mycobacteriales</taxon>
        <taxon>Nocardiaceae</taxon>
        <taxon>Nocardia</taxon>
    </lineage>
</organism>
<sequence>MVRLSDVVDYDGGLIYLLDHDLDQQTATITMTAGPRLLPGIGALAIRTRHRQGNLARVTVEAGAGRYPPEPADAHFLEEATYTTARGRQYVGSCYFEQCQGQLAEPLTDPGPARVHVRLYEIPGPHEPYLATAPGHADRLIDIDEHLLLHIWNEPLTGNRTQSTRTQLRGVIAADTPPAS</sequence>
<evidence type="ECO:0000313" key="1">
    <source>
        <dbReference type="EMBL" id="PXX56336.1"/>
    </source>
</evidence>
<comment type="caution">
    <text evidence="1">The sequence shown here is derived from an EMBL/GenBank/DDBJ whole genome shotgun (WGS) entry which is preliminary data.</text>
</comment>
<name>A0A318JUM9_9NOCA</name>
<dbReference type="AlphaFoldDB" id="A0A318JUM9"/>
<dbReference type="EMBL" id="QJKF01000020">
    <property type="protein sequence ID" value="PXX56336.1"/>
    <property type="molecule type" value="Genomic_DNA"/>
</dbReference>